<dbReference type="SUPFAM" id="SSF51556">
    <property type="entry name" value="Metallo-dependent hydrolases"/>
    <property type="match status" value="1"/>
</dbReference>
<evidence type="ECO:0000313" key="5">
    <source>
        <dbReference type="Proteomes" id="UP001295794"/>
    </source>
</evidence>
<name>A0AAD2H1G8_9AGAR</name>
<reference evidence="4" key="1">
    <citation type="submission" date="2023-11" db="EMBL/GenBank/DDBJ databases">
        <authorList>
            <person name="De Vega J J."/>
            <person name="De Vega J J."/>
        </authorList>
    </citation>
    <scope>NUCLEOTIDE SEQUENCE</scope>
</reference>
<dbReference type="Gene3D" id="2.120.10.30">
    <property type="entry name" value="TolB, C-terminal domain"/>
    <property type="match status" value="1"/>
</dbReference>
<keyword evidence="2" id="KW-0472">Membrane</keyword>
<dbReference type="Pfam" id="PF01979">
    <property type="entry name" value="Amidohydro_1"/>
    <property type="match status" value="1"/>
</dbReference>
<proteinExistence type="predicted"/>
<feature type="compositionally biased region" description="Polar residues" evidence="1">
    <location>
        <begin position="1"/>
        <end position="11"/>
    </location>
</feature>
<keyword evidence="5" id="KW-1185">Reference proteome</keyword>
<gene>
    <name evidence="4" type="ORF">MYCIT1_LOCUS10406</name>
</gene>
<dbReference type="Proteomes" id="UP001295794">
    <property type="component" value="Unassembled WGS sequence"/>
</dbReference>
<protein>
    <recommendedName>
        <fullName evidence="3">Amidohydrolase-related domain-containing protein</fullName>
    </recommendedName>
</protein>
<organism evidence="4 5">
    <name type="scientific">Mycena citricolor</name>
    <dbReference type="NCBI Taxonomy" id="2018698"/>
    <lineage>
        <taxon>Eukaryota</taxon>
        <taxon>Fungi</taxon>
        <taxon>Dikarya</taxon>
        <taxon>Basidiomycota</taxon>
        <taxon>Agaricomycotina</taxon>
        <taxon>Agaricomycetes</taxon>
        <taxon>Agaricomycetidae</taxon>
        <taxon>Agaricales</taxon>
        <taxon>Marasmiineae</taxon>
        <taxon>Mycenaceae</taxon>
        <taxon>Mycena</taxon>
    </lineage>
</organism>
<dbReference type="SUPFAM" id="SSF82171">
    <property type="entry name" value="DPP6 N-terminal domain-like"/>
    <property type="match status" value="1"/>
</dbReference>
<dbReference type="Gene3D" id="2.30.40.10">
    <property type="entry name" value="Urease, subunit C, domain 1"/>
    <property type="match status" value="2"/>
</dbReference>
<evidence type="ECO:0000256" key="1">
    <source>
        <dbReference type="SAM" id="MobiDB-lite"/>
    </source>
</evidence>
<feature type="region of interest" description="Disordered" evidence="1">
    <location>
        <begin position="1"/>
        <end position="21"/>
    </location>
</feature>
<dbReference type="InterPro" id="IPR032466">
    <property type="entry name" value="Metal_Hydrolase"/>
</dbReference>
<evidence type="ECO:0000259" key="3">
    <source>
        <dbReference type="Pfam" id="PF01979"/>
    </source>
</evidence>
<keyword evidence="2" id="KW-1133">Transmembrane helix</keyword>
<evidence type="ECO:0000313" key="4">
    <source>
        <dbReference type="EMBL" id="CAK5267688.1"/>
    </source>
</evidence>
<dbReference type="AlphaFoldDB" id="A0AAD2H1G8"/>
<dbReference type="InterPro" id="IPR011059">
    <property type="entry name" value="Metal-dep_hydrolase_composite"/>
</dbReference>
<feature type="transmembrane region" description="Helical" evidence="2">
    <location>
        <begin position="28"/>
        <end position="46"/>
    </location>
</feature>
<sequence length="1266" mass="137112">MDAKSKGNSILPTPYEPQSGVRARSSPFRYLALLVSAAVLSTILQVPSLRMHSFKTVSLSQAGAIEWKDDEFPLREQTPWDISTDYQYPRVLEYDVTEGTWLRLDVHPTSGDIVFDMLGDLYCLSRAEVSAASGVAVTAHPILLGVPHDSDAHFSPTGDRIVFRSDAGLGVENIWVKPWAGCAAADLRAFGNDPALTRALQDKNRDEELLAQGVKETEQRRLNRLLREGRSDAQRVTNETYRWISDARFHPSGSEIIATKWYTTSRSLGAGEGWRFPVPEAGDNSTIKVGSGARVLGRTLPRGESPQMYGEVQVGPEQFIWRGEDGVIFSKNGIDGDQYTYSKDVHKGIYSIFSHNITTGKTETLVSSSPGGASRPQLSRDQRTLAFVRRERDHELLVFKDLETGSVHHIWDGLSYDLGVISAPMGTYASFSFTPSDDAVIIWAGGQIYTVPITKNSLGERVANKAHPPTPIPFRAHIEKRLANTLSGSFDLIGVETAPTQRVTSFRNVRADAAGSRVVFDAGAVSYVQGVGKSHAKPVPVLHPGAPYYSPAWVPGSPDAVIHARWSNTNFTSFEIADLTSGKAYELSGLPFGRYFSPAVSEGRNTIAFLKSAGDDQTGHILATAKPGLYLADLTLGENPELKNVHFVSSEISVNDMVNMRFLDNNGTLLVQQSDRSFVIDLAAGPSGIEGKYPHHTVATGRMSSEIATSLPKKTKKGYAPRGVAFIESFNVYYVPGDGLKEDEAVWSKPGNATKNLVRVSLDGGAGVTWSDDGKKLLWFLGPHLHSLEVSKLDKCSSAIESDPLTFGISCVKGLLEYQEVVIEHSTDIARLKKEAAQSDAQGINSDVFVIFNATILTMETGDLSKDLIRDGVVTIRGGVIESVGPAGSFVASGATAIDAHGGYVIPGFIDVHAHWNNFDSIFPATSWELQAFLAYGVTTLHNPSASDDSFAERSRVESGLTVGSRIFSTGAVIYGAAAPSLHQSIADEAEAYSALVRLRAAGGIGSISYKNYNLPIRASRQRLLNAGRKINMLCVPEGGMNFDWDLTYIVDGMTTVEHALPVPQLFDDVLTLFALSGTAYTPTHIVNYGGAWGEQLVWATQDVPNDHKLRAFVPHAKLDVLSESTSRPMNSYQFFNTSASSAKMVHMGLRSHIGAHGEPPYGVNYHAELAFAQAGGLSNYETLQSATSLAAVTLGLFDSLGSVSVGKLADLVVYPPGVDLLHGDISQSVNLSMVARGGRFWDASTMTEIWPVKGKQQVLPPLNAV</sequence>
<dbReference type="SUPFAM" id="SSF51338">
    <property type="entry name" value="Composite domain of metallo-dependent hydrolases"/>
    <property type="match status" value="1"/>
</dbReference>
<dbReference type="InterPro" id="IPR051781">
    <property type="entry name" value="Metallo-dep_Hydrolase"/>
</dbReference>
<dbReference type="InterPro" id="IPR006680">
    <property type="entry name" value="Amidohydro-rel"/>
</dbReference>
<evidence type="ECO:0000256" key="2">
    <source>
        <dbReference type="SAM" id="Phobius"/>
    </source>
</evidence>
<comment type="caution">
    <text evidence="4">The sequence shown here is derived from an EMBL/GenBank/DDBJ whole genome shotgun (WGS) entry which is preliminary data.</text>
</comment>
<dbReference type="EMBL" id="CAVNYO010000130">
    <property type="protein sequence ID" value="CAK5267688.1"/>
    <property type="molecule type" value="Genomic_DNA"/>
</dbReference>
<accession>A0AAD2H1G8</accession>
<dbReference type="Gene3D" id="3.20.20.140">
    <property type="entry name" value="Metal-dependent hydrolases"/>
    <property type="match status" value="2"/>
</dbReference>
<dbReference type="PANTHER" id="PTHR43135:SF3">
    <property type="entry name" value="ALPHA-D-RIBOSE 1-METHYLPHOSPHONATE 5-TRIPHOSPHATE DIPHOSPHATASE"/>
    <property type="match status" value="1"/>
</dbReference>
<feature type="domain" description="Amidohydrolase-related" evidence="3">
    <location>
        <begin position="1167"/>
        <end position="1215"/>
    </location>
</feature>
<dbReference type="GO" id="GO:0016810">
    <property type="term" value="F:hydrolase activity, acting on carbon-nitrogen (but not peptide) bonds"/>
    <property type="evidence" value="ECO:0007669"/>
    <property type="project" value="InterPro"/>
</dbReference>
<dbReference type="PANTHER" id="PTHR43135">
    <property type="entry name" value="ALPHA-D-RIBOSE 1-METHYLPHOSPHONATE 5-TRIPHOSPHATE DIPHOSPHATASE"/>
    <property type="match status" value="1"/>
</dbReference>
<dbReference type="InterPro" id="IPR011042">
    <property type="entry name" value="6-blade_b-propeller_TolB-like"/>
</dbReference>
<keyword evidence="2" id="KW-0812">Transmembrane</keyword>